<proteinExistence type="predicted"/>
<feature type="non-terminal residue" evidence="6">
    <location>
        <position position="1"/>
    </location>
</feature>
<feature type="compositionally biased region" description="Basic and acidic residues" evidence="4">
    <location>
        <begin position="1277"/>
        <end position="1314"/>
    </location>
</feature>
<evidence type="ECO:0000313" key="6">
    <source>
        <dbReference type="EMBL" id="KAG6575850.1"/>
    </source>
</evidence>
<feature type="region of interest" description="Disordered" evidence="4">
    <location>
        <begin position="1057"/>
        <end position="1177"/>
    </location>
</feature>
<feature type="compositionally biased region" description="Polar residues" evidence="4">
    <location>
        <begin position="968"/>
        <end position="978"/>
    </location>
</feature>
<feature type="compositionally biased region" description="Basic and acidic residues" evidence="4">
    <location>
        <begin position="507"/>
        <end position="517"/>
    </location>
</feature>
<feature type="region of interest" description="Disordered" evidence="4">
    <location>
        <begin position="437"/>
        <end position="490"/>
    </location>
</feature>
<evidence type="ECO:0000259" key="5">
    <source>
        <dbReference type="PROSITE" id="PS51050"/>
    </source>
</evidence>
<feature type="region of interest" description="Disordered" evidence="4">
    <location>
        <begin position="504"/>
        <end position="570"/>
    </location>
</feature>
<evidence type="ECO:0000313" key="7">
    <source>
        <dbReference type="Proteomes" id="UP000685013"/>
    </source>
</evidence>
<name>A0AAV6M6Z4_9ROSI</name>
<evidence type="ECO:0000256" key="4">
    <source>
        <dbReference type="SAM" id="MobiDB-lite"/>
    </source>
</evidence>
<dbReference type="GO" id="GO:0008270">
    <property type="term" value="F:zinc ion binding"/>
    <property type="evidence" value="ECO:0007669"/>
    <property type="project" value="UniProtKB-KW"/>
</dbReference>
<feature type="compositionally biased region" description="Low complexity" evidence="4">
    <location>
        <begin position="158"/>
        <end position="168"/>
    </location>
</feature>
<dbReference type="PANTHER" id="PTHR46524:SF7">
    <property type="entry name" value="CW-TYPE ZINC FINGER"/>
    <property type="match status" value="1"/>
</dbReference>
<feature type="region of interest" description="Disordered" evidence="4">
    <location>
        <begin position="232"/>
        <end position="263"/>
    </location>
</feature>
<feature type="compositionally biased region" description="Basic and acidic residues" evidence="4">
    <location>
        <begin position="1349"/>
        <end position="1358"/>
    </location>
</feature>
<feature type="compositionally biased region" description="Polar residues" evidence="4">
    <location>
        <begin position="1359"/>
        <end position="1371"/>
    </location>
</feature>
<feature type="region of interest" description="Disordered" evidence="4">
    <location>
        <begin position="945"/>
        <end position="1042"/>
    </location>
</feature>
<feature type="region of interest" description="Disordered" evidence="4">
    <location>
        <begin position="890"/>
        <end position="921"/>
    </location>
</feature>
<feature type="compositionally biased region" description="Basic and acidic residues" evidence="4">
    <location>
        <begin position="910"/>
        <end position="920"/>
    </location>
</feature>
<feature type="region of interest" description="Disordered" evidence="4">
    <location>
        <begin position="107"/>
        <end position="174"/>
    </location>
</feature>
<gene>
    <name evidence="6" type="ORF">SDJN03_26489</name>
</gene>
<dbReference type="EMBL" id="JAGKQH010000017">
    <property type="protein sequence ID" value="KAG6575850.1"/>
    <property type="molecule type" value="Genomic_DNA"/>
</dbReference>
<dbReference type="Pfam" id="PF24756">
    <property type="entry name" value="THD_CWZF3-5-7"/>
    <property type="match status" value="1"/>
</dbReference>
<dbReference type="InterPro" id="IPR011124">
    <property type="entry name" value="Znf_CW"/>
</dbReference>
<feature type="compositionally biased region" description="Basic and acidic residues" evidence="4">
    <location>
        <begin position="1096"/>
        <end position="1120"/>
    </location>
</feature>
<comment type="caution">
    <text evidence="6">The sequence shown here is derived from an EMBL/GenBank/DDBJ whole genome shotgun (WGS) entry which is preliminary data.</text>
</comment>
<feature type="compositionally biased region" description="Low complexity" evidence="4">
    <location>
        <begin position="539"/>
        <end position="552"/>
    </location>
</feature>
<feature type="region of interest" description="Disordered" evidence="4">
    <location>
        <begin position="1402"/>
        <end position="1453"/>
    </location>
</feature>
<keyword evidence="1" id="KW-0479">Metal-binding</keyword>
<feature type="compositionally biased region" description="Low complexity" evidence="4">
    <location>
        <begin position="232"/>
        <end position="251"/>
    </location>
</feature>
<feature type="region of interest" description="Disordered" evidence="4">
    <location>
        <begin position="752"/>
        <end position="798"/>
    </location>
</feature>
<keyword evidence="2" id="KW-0863">Zinc-finger</keyword>
<protein>
    <recommendedName>
        <fullName evidence="5">CW-type domain-containing protein</fullName>
    </recommendedName>
</protein>
<dbReference type="Proteomes" id="UP000685013">
    <property type="component" value="Chromosome 17"/>
</dbReference>
<feature type="region of interest" description="Disordered" evidence="4">
    <location>
        <begin position="1202"/>
        <end position="1234"/>
    </location>
</feature>
<feature type="compositionally biased region" description="Polar residues" evidence="4">
    <location>
        <begin position="123"/>
        <end position="150"/>
    </location>
</feature>
<reference evidence="6 7" key="1">
    <citation type="journal article" date="2021" name="Hortic Res">
        <title>The domestication of Cucurbita argyrosperma as revealed by the genome of its wild relative.</title>
        <authorList>
            <person name="Barrera-Redondo J."/>
            <person name="Sanchez-de la Vega G."/>
            <person name="Aguirre-Liguori J.A."/>
            <person name="Castellanos-Morales G."/>
            <person name="Gutierrez-Guerrero Y.T."/>
            <person name="Aguirre-Dugua X."/>
            <person name="Aguirre-Planter E."/>
            <person name="Tenaillon M.I."/>
            <person name="Lira-Saade R."/>
            <person name="Eguiarte L.E."/>
        </authorList>
    </citation>
    <scope>NUCLEOTIDE SEQUENCE [LARGE SCALE GENOMIC DNA]</scope>
    <source>
        <strain evidence="6">JBR-2021</strain>
    </source>
</reference>
<feature type="region of interest" description="Disordered" evidence="4">
    <location>
        <begin position="1259"/>
        <end position="1390"/>
    </location>
</feature>
<keyword evidence="3" id="KW-0862">Zinc</keyword>
<evidence type="ECO:0000256" key="2">
    <source>
        <dbReference type="ARBA" id="ARBA00022771"/>
    </source>
</evidence>
<feature type="compositionally biased region" description="Basic and acidic residues" evidence="4">
    <location>
        <begin position="560"/>
        <end position="570"/>
    </location>
</feature>
<dbReference type="PROSITE" id="PS51050">
    <property type="entry name" value="ZF_CW"/>
    <property type="match status" value="1"/>
</dbReference>
<accession>A0AAV6M6Z4</accession>
<dbReference type="InterPro" id="IPR056406">
    <property type="entry name" value="THD_CWZF3/5/7"/>
</dbReference>
<feature type="compositionally biased region" description="Basic and acidic residues" evidence="4">
    <location>
        <begin position="464"/>
        <end position="475"/>
    </location>
</feature>
<dbReference type="InterPro" id="IPR055300">
    <property type="entry name" value="CWZF3/5/7"/>
</dbReference>
<dbReference type="Pfam" id="PF07496">
    <property type="entry name" value="zf-CW"/>
    <property type="match status" value="1"/>
</dbReference>
<evidence type="ECO:0000256" key="3">
    <source>
        <dbReference type="ARBA" id="ARBA00022833"/>
    </source>
</evidence>
<sequence length="1766" mass="192460">MRVATQIRFGFGCLSGRQTFGFEGCREGHRAVPGDMEDTELEEGEAWSYQNNEVFDSNIDPDIALSYIDVKIQHVLGHFQKDFEGGVSAENLGAKFGGYGSFLPSYQRSPVRPHSRTPPKGHNCSTSRSPNNFLQEVGHNNSVVSSTTPQSIRPGPPSTSSTSLPITRGSNLNESSKQEVCTSFQHVEELASGYGCVNNKSTTSSDQKSLKVRIKLGSDNLSTRKNDAIYSGLGLDVSPSSSLDDSPSESEGVSRELQDGPFESPTSILQMMTSFPVHGGLLLSPLPDDLIHLTQTGKPAREKKSTRVQHYNRDRPLVGEPSLKGGQMLVEKRVSKDMNDFLSESKNTNKDFLNGSITSKKTSEIDTVACEALVSNALKLPLLANSCAIAGETTKSQNGPSDVLTEADKIVARDRHFFNQLEDGPAVELPLAIEDEKQSNGSSGKVKEPKKASKFDDTSVSAKKSGESKRDKTIDSIEAASRGKNASNELNTNHKALHAHNNMKYTSGKDHSLPEGKKKSKFSQTDSIPNGEVSKRSSKSGSSGSKTKSISKADNNSTRTEIEDQKTQNFRKTNDRYRDFFGELDEDDNLIDASETPFEDRLNHSDVFEKSTPVIPVSRERLSVVKIGKSLASKAFPEAVMNTASGTVSDTAPGAVDNVNGQDNWVCCDKCQQWRLLPLGTNPASLPEKWLCSMLDWLPGMNQCVFSEEETTKALIARFQAPVAPEGNIYSNLSGVAPGVANARQSEQNHHHYDFNAWPGGGKKKHGANERPSATLKGDAPQLSNSKKHDGAMKSRSLDDVNQLPVGDEANFRHLNKSSDVPVEKHKHKYKEKQEFHDILSDEGATKVLKTKTRKEKELDYSRPVKKVRTDSLDMIDEDQISVHSGSVVKVDPTSSIGFPSASGGTNKSKSMDHSSKDSKYNMNVIHRAPNDKRDDKLLGAVGDDYLGGGSGSTKSNSKKRKAKASSDVQTNPGSLNGSEHLPQKRGPVTSDNDHRKEKKAKLYKPPGKESSGRKEKKGSHSKNWLPLGQDVGSSLSHRSLDGADSLKRDLGAIQPSLVATSSSSKISGSHKTKSSFHEMKGSPVESVSSSPMRIPNRDKISRSSREGKDFLDAGRTRFSDEEEEDGGSDRSGTGSKKKSVVAHCRPLKSPSIDTLNKDASNMSGKKAKTKKSSSDVLNCDLPNGSLGGIDPQHPCKSWAEQVQNEDRPNGTRYRGNETYPVKSGKDLPSQSKDMNGSYCSDVGMHKDKVPYSHDDLRGRFHPHSDLKVKNGKHKLHDNSRIKSGDARKESSGKLSIERGKRDGELNFVKHEGPDSTVDSTSKENVILSAMKNQKHDRNGTASKKSLFQRKDQLEKVSGKSTPVQLPTSGEQRNEIPHCPPSAGGGKGSATDILQIDASESKDVLKGKKHAKNRQKEAQTNGSRHSTPNERMPIDAPSPARRDSSNQAATKAMKEAKDLKHLADRFKNTGSNHESLGFYFQAALKFLYGASLLELSNNETAKQSMQIYSSTAKLCEFCAHEYEKIKDMAAAALAYKCMEVAFMRVIYSSHNTAIRDQNELQKALKMLPSGESPSPASDVDNLNNPGTADKVALSKGVSSSQANGSHVIPANNRPDFVRLLGYAQNVNFAMEASRKSRIAFTAANASSVGTTNKDGISCIKMALDFNFQDVEGLLALHGYSLLMDLSVHCPGAWLAKAALPFVLDSRKARSATRLLYMDVLRHVPGIFTIQGHDPRSRSCHCGTFEVLTVELVGTSASTRSYVCLSY</sequence>
<keyword evidence="7" id="KW-1185">Reference proteome</keyword>
<feature type="compositionally biased region" description="Basic and acidic residues" evidence="4">
    <location>
        <begin position="787"/>
        <end position="798"/>
    </location>
</feature>
<feature type="compositionally biased region" description="Basic and acidic residues" evidence="4">
    <location>
        <begin position="1259"/>
        <end position="1269"/>
    </location>
</feature>
<feature type="domain" description="CW-type" evidence="5">
    <location>
        <begin position="659"/>
        <end position="712"/>
    </location>
</feature>
<organism evidence="6 7">
    <name type="scientific">Cucurbita argyrosperma subsp. sororia</name>
    <dbReference type="NCBI Taxonomy" id="37648"/>
    <lineage>
        <taxon>Eukaryota</taxon>
        <taxon>Viridiplantae</taxon>
        <taxon>Streptophyta</taxon>
        <taxon>Embryophyta</taxon>
        <taxon>Tracheophyta</taxon>
        <taxon>Spermatophyta</taxon>
        <taxon>Magnoliopsida</taxon>
        <taxon>eudicotyledons</taxon>
        <taxon>Gunneridae</taxon>
        <taxon>Pentapetalae</taxon>
        <taxon>rosids</taxon>
        <taxon>fabids</taxon>
        <taxon>Cucurbitales</taxon>
        <taxon>Cucurbitaceae</taxon>
        <taxon>Cucurbiteae</taxon>
        <taxon>Cucurbita</taxon>
    </lineage>
</organism>
<feature type="compositionally biased region" description="Polar residues" evidence="4">
    <location>
        <begin position="893"/>
        <end position="907"/>
    </location>
</feature>
<evidence type="ECO:0000256" key="1">
    <source>
        <dbReference type="ARBA" id="ARBA00022723"/>
    </source>
</evidence>
<feature type="compositionally biased region" description="Basic and acidic residues" evidence="4">
    <location>
        <begin position="445"/>
        <end position="457"/>
    </location>
</feature>
<dbReference type="PANTHER" id="PTHR46524">
    <property type="entry name" value="CW-TYPE ZINC FINGER"/>
    <property type="match status" value="1"/>
</dbReference>